<dbReference type="Gene3D" id="3.30.2350.20">
    <property type="entry name" value="TruD, catalytic domain"/>
    <property type="match status" value="3"/>
</dbReference>
<dbReference type="GO" id="GO:0008033">
    <property type="term" value="P:tRNA processing"/>
    <property type="evidence" value="ECO:0007669"/>
    <property type="project" value="UniProtKB-KW"/>
</dbReference>
<dbReference type="Proteomes" id="UP000221165">
    <property type="component" value="Unassembled WGS sequence"/>
</dbReference>
<feature type="region of interest" description="Disordered" evidence="4">
    <location>
        <begin position="1218"/>
        <end position="1254"/>
    </location>
</feature>
<dbReference type="GeneID" id="94424187"/>
<feature type="region of interest" description="Disordered" evidence="4">
    <location>
        <begin position="1062"/>
        <end position="1157"/>
    </location>
</feature>
<dbReference type="InterPro" id="IPR001656">
    <property type="entry name" value="PsdUridine_synth_TruD"/>
</dbReference>
<feature type="compositionally biased region" description="Basic and acidic residues" evidence="4">
    <location>
        <begin position="1120"/>
        <end position="1134"/>
    </location>
</feature>
<feature type="region of interest" description="Disordered" evidence="4">
    <location>
        <begin position="943"/>
        <end position="969"/>
    </location>
</feature>
<keyword evidence="2" id="KW-0413">Isomerase</keyword>
<dbReference type="OrthoDB" id="447290at2759"/>
<dbReference type="InterPro" id="IPR042214">
    <property type="entry name" value="TruD_catalytic"/>
</dbReference>
<feature type="region of interest" description="Disordered" evidence="4">
    <location>
        <begin position="1580"/>
        <end position="1626"/>
    </location>
</feature>
<feature type="region of interest" description="Disordered" evidence="4">
    <location>
        <begin position="1845"/>
        <end position="1869"/>
    </location>
</feature>
<evidence type="ECO:0000256" key="4">
    <source>
        <dbReference type="SAM" id="MobiDB-lite"/>
    </source>
</evidence>
<reference evidence="6 7" key="1">
    <citation type="journal article" date="2017" name="Int. J. Parasitol.">
        <title>The genome of the protozoan parasite Cystoisospora suis and a reverse vaccinology approach to identify vaccine candidates.</title>
        <authorList>
            <person name="Palmieri N."/>
            <person name="Shrestha A."/>
            <person name="Ruttkowski B."/>
            <person name="Beck T."/>
            <person name="Vogl C."/>
            <person name="Tomley F."/>
            <person name="Blake D.P."/>
            <person name="Joachim A."/>
        </authorList>
    </citation>
    <scope>NUCLEOTIDE SEQUENCE [LARGE SCALE GENOMIC DNA]</scope>
    <source>
        <strain evidence="6 7">Wien I</strain>
    </source>
</reference>
<dbReference type="VEuPathDB" id="ToxoDB:CSUI_000745"/>
<feature type="compositionally biased region" description="Low complexity" evidence="4">
    <location>
        <begin position="1765"/>
        <end position="1781"/>
    </location>
</feature>
<feature type="region of interest" description="Disordered" evidence="4">
    <location>
        <begin position="1351"/>
        <end position="1372"/>
    </location>
</feature>
<dbReference type="GO" id="GO:0009982">
    <property type="term" value="F:pseudouridine synthase activity"/>
    <property type="evidence" value="ECO:0007669"/>
    <property type="project" value="InterPro"/>
</dbReference>
<feature type="compositionally biased region" description="Low complexity" evidence="4">
    <location>
        <begin position="724"/>
        <end position="753"/>
    </location>
</feature>
<protein>
    <submittedName>
        <fullName evidence="6">Trna pseudouridine synthase d</fullName>
    </submittedName>
</protein>
<dbReference type="SUPFAM" id="SSF55120">
    <property type="entry name" value="Pseudouridine synthase"/>
    <property type="match status" value="2"/>
</dbReference>
<feature type="compositionally biased region" description="Polar residues" evidence="4">
    <location>
        <begin position="389"/>
        <end position="400"/>
    </location>
</feature>
<feature type="region of interest" description="Disordered" evidence="4">
    <location>
        <begin position="802"/>
        <end position="832"/>
    </location>
</feature>
<feature type="compositionally biased region" description="Basic and acidic residues" evidence="4">
    <location>
        <begin position="1068"/>
        <end position="1112"/>
    </location>
</feature>
<feature type="domain" description="TRUD" evidence="5">
    <location>
        <begin position="988"/>
        <end position="1564"/>
    </location>
</feature>
<evidence type="ECO:0000256" key="2">
    <source>
        <dbReference type="ARBA" id="ARBA00023235"/>
    </source>
</evidence>
<feature type="region of interest" description="Disordered" evidence="4">
    <location>
        <begin position="331"/>
        <end position="409"/>
    </location>
</feature>
<feature type="coiled-coil region" evidence="3">
    <location>
        <begin position="486"/>
        <end position="513"/>
    </location>
</feature>
<dbReference type="GO" id="GO:0003723">
    <property type="term" value="F:RNA binding"/>
    <property type="evidence" value="ECO:0007669"/>
    <property type="project" value="InterPro"/>
</dbReference>
<evidence type="ECO:0000256" key="1">
    <source>
        <dbReference type="ARBA" id="ARBA00007953"/>
    </source>
</evidence>
<gene>
    <name evidence="6" type="ORF">CSUI_000745</name>
</gene>
<feature type="compositionally biased region" description="Basic and acidic residues" evidence="4">
    <location>
        <begin position="1655"/>
        <end position="1689"/>
    </location>
</feature>
<feature type="compositionally biased region" description="Basic and acidic residues" evidence="4">
    <location>
        <begin position="1710"/>
        <end position="1734"/>
    </location>
</feature>
<feature type="region of interest" description="Disordered" evidence="4">
    <location>
        <begin position="1439"/>
        <end position="1483"/>
    </location>
</feature>
<dbReference type="InterPro" id="IPR011760">
    <property type="entry name" value="PsdUridine_synth_TruD_insert"/>
</dbReference>
<proteinExistence type="inferred from homology"/>
<name>A0A2C6LF10_9APIC</name>
<dbReference type="GO" id="GO:0005634">
    <property type="term" value="C:nucleus"/>
    <property type="evidence" value="ECO:0007669"/>
    <property type="project" value="TreeGrafter"/>
</dbReference>
<feature type="compositionally biased region" description="Low complexity" evidence="4">
    <location>
        <begin position="1692"/>
        <end position="1701"/>
    </location>
</feature>
<sequence>MDAPCISLFSLPFTRPHYQRLIRFGSCSQDHSRRGQANMPSLRRLSLQGPRRDGCGEAGKGSNIVPPSSYFRRHRLKQEGRVLRFSTSICPPRSVRRRRVLDQPLFSLYRPFVSSLGRKPGFSLRSRSPVFSPFVNSSQDYTSASASTSRDFLEGMCTTAATSSSHQLLAYLPSCCHLYSHPIKPRSHRLLLRKEIKYHSLHFPLLYVSGISTSPCCSSSPHICCSYPSPDTISASSPPYLRPLRTPPTFHPFRESPFCSSRSAFFSSFAFSEWRTEPILHLRGVGKVSRPVILSTSLSSSSSSTAAPSLSPCKSNRRLIPSEKELIYPVQGKEQQKNSNHPGVYDVSSHLSVETSVSPVSRRGRLSSGKEESSLSSRLPMQGLHDKNTTAVSCESPPSHSRNDGERKRRNEVFFVSSGLYTEKEIGAGAFVSDPPCKGRMLDGIMRYRSEDFIVREIDEDGRLSTVFEKREANEGSSQESLFRGLEEIDRRRERLMKALENCRNEIQRRNNSLAHPSDHTAPIAVSCSSFPLPSSPSSSSALREVSEHRDELMKITLEALAKEAEALSSIKFVLVKLNKETPEALEVLAKATGIDVSRFSFAGMKDRRSITTQWISCSNPLILPADSTTITTATSSAVSSSSYLLPSGEEWEKGCESSPSGRARREKGMRRGSEEEQPEEEEETQMSKSTETASKSFYRYSELEERDMGDQSKKSLQTERKSSFSASSRLMARSRISSSASLPSFIPSSFSSAEDRETSSHHVLGKPSSSLSCEPLAACPHQRSDSSNALSASLHPGCATTVLPGERSPNHVNSCARTGKEGKGLNGEEAESRLSSMSITEKKGEISSPPSPVLLTAEVAREAILHPSWDSSGIYWGNFEVGKVYLGCLGGNHFSILLRNLQMTSLSDCSKGRCHEHTIPASENASSSCSSSLSVSTVFSSPVDSAHQQGRFPEERTHDNEREKKEKEEELLKEFMKEAAVSITRRGFINYFGPQRFGTGRRPSYHIGRALLHRQYRKVCNLIMMQPPLPPSLPSSLYQKRGESSERGDISMCEDQKNFLNTSQGQQHEEDPKRQRDAEPPGRKDDGDFDKAEIERDKRHEEKREVKKSESSDSMMMTKKGEGERHQEEKAEEIPFENSRTNSSLLNSDRKKNNISPSSFTYRLPSLIAQKKTQDIYRRYLLAQEAFWQGDFYRAFACLPRQCRQERQLLRSLLSSSSLPTASSSNGDLPPHQPFREGGAHTREGRDRQSLLDDDGDMEECLEALELAHASGGTNPSELISEHGETFIFSYSPLSSSSSSPSPWKDCNTSDLQKAKVLLTHPLSTVSFSADSSCSIERNSQKSCDTLIYEKDTDADDGEEGRERKTERGLGGARFARKEDVMKAVKSIPKLQRVLFVKAYSAYIWNRCATERIRLYGADAPVPGDLVLCHEGNEEKRLFTQGSTQKETNKESSSSSYFSAPHSLSRKGDVPSSPLTESSCKKTTERRKCGDPVVKVLKTKEECAKYSIADVVLPLIGVGMQFPENKVGDFLARLIQEEGLHERLYRREEDIFLDASYRPLLSFPRNFSCELLRLRLPLPQSSSSSMPKEEEKKKKEREGKADNFSSAPPPTETVSDAASPCTGDVHRKRFDEDQKSLLKVFDGEEERKKHHIKEKQILKREAGTKGEEQEKRKIKDEEERRRRKDSVEIHSSTSSGSCSDSRCRRREKKANTPERRSEEGRSRQMKKIEKEKEETEESWQVIWSSNTRSKTSEKKENTPEDELPSSVSSSPSSSLSPSSSRSSFALRLHFTLPPGVFASSLIREFTHSPFKHPFEQRLRENRRLPSNNRKTKENLLSLLLSASSSYPPQTSFLPSPKRHLSLRKDQPT</sequence>
<dbReference type="PANTHER" id="PTHR13326">
    <property type="entry name" value="TRNA PSEUDOURIDINE SYNTHASE D"/>
    <property type="match status" value="1"/>
</dbReference>
<feature type="compositionally biased region" description="Basic and acidic residues" evidence="4">
    <location>
        <begin position="1235"/>
        <end position="1252"/>
    </location>
</feature>
<dbReference type="GO" id="GO:0001522">
    <property type="term" value="P:pseudouridine synthesis"/>
    <property type="evidence" value="ECO:0007669"/>
    <property type="project" value="InterPro"/>
</dbReference>
<dbReference type="Pfam" id="PF01142">
    <property type="entry name" value="TruD"/>
    <property type="match status" value="3"/>
</dbReference>
<feature type="compositionally biased region" description="Basic and acidic residues" evidence="4">
    <location>
        <begin position="1588"/>
        <end position="1602"/>
    </location>
</feature>
<feature type="compositionally biased region" description="Low complexity" evidence="4">
    <location>
        <begin position="1453"/>
        <end position="1464"/>
    </location>
</feature>
<comment type="similarity">
    <text evidence="1">Belongs to the pseudouridine synthase TruD family.</text>
</comment>
<dbReference type="RefSeq" id="XP_067927049.1">
    <property type="nucleotide sequence ID" value="XM_068060976.1"/>
</dbReference>
<organism evidence="6 7">
    <name type="scientific">Cystoisospora suis</name>
    <dbReference type="NCBI Taxonomy" id="483139"/>
    <lineage>
        <taxon>Eukaryota</taxon>
        <taxon>Sar</taxon>
        <taxon>Alveolata</taxon>
        <taxon>Apicomplexa</taxon>
        <taxon>Conoidasida</taxon>
        <taxon>Coccidia</taxon>
        <taxon>Eucoccidiorida</taxon>
        <taxon>Eimeriorina</taxon>
        <taxon>Sarcocystidae</taxon>
        <taxon>Cystoisospora</taxon>
    </lineage>
</organism>
<dbReference type="EMBL" id="MIGC01000290">
    <property type="protein sequence ID" value="PHJ25402.1"/>
    <property type="molecule type" value="Genomic_DNA"/>
</dbReference>
<feature type="compositionally biased region" description="Basic and acidic residues" evidence="4">
    <location>
        <begin position="953"/>
        <end position="969"/>
    </location>
</feature>
<feature type="region of interest" description="Disordered" evidence="4">
    <location>
        <begin position="1642"/>
        <end position="1781"/>
    </location>
</feature>
<feature type="compositionally biased region" description="Polar residues" evidence="4">
    <location>
        <begin position="349"/>
        <end position="359"/>
    </location>
</feature>
<evidence type="ECO:0000313" key="6">
    <source>
        <dbReference type="EMBL" id="PHJ25402.1"/>
    </source>
</evidence>
<evidence type="ECO:0000259" key="5">
    <source>
        <dbReference type="PROSITE" id="PS50984"/>
    </source>
</evidence>
<feature type="region of interest" description="Disordered" evidence="4">
    <location>
        <begin position="650"/>
        <end position="771"/>
    </location>
</feature>
<dbReference type="PROSITE" id="PS50984">
    <property type="entry name" value="TRUD"/>
    <property type="match status" value="1"/>
</dbReference>
<accession>A0A2C6LF10</accession>
<keyword evidence="7" id="KW-1185">Reference proteome</keyword>
<evidence type="ECO:0000313" key="7">
    <source>
        <dbReference type="Proteomes" id="UP000221165"/>
    </source>
</evidence>
<dbReference type="InterPro" id="IPR020103">
    <property type="entry name" value="PsdUridine_synth_cat_dom_sf"/>
</dbReference>
<evidence type="ECO:0000256" key="3">
    <source>
        <dbReference type="SAM" id="Coils"/>
    </source>
</evidence>
<feature type="compositionally biased region" description="Acidic residues" evidence="4">
    <location>
        <begin position="676"/>
        <end position="685"/>
    </location>
</feature>
<dbReference type="PANTHER" id="PTHR13326:SF21">
    <property type="entry name" value="PSEUDOURIDYLATE SYNTHASE PUS7L"/>
    <property type="match status" value="1"/>
</dbReference>
<comment type="caution">
    <text evidence="6">The sequence shown here is derived from an EMBL/GenBank/DDBJ whole genome shotgun (WGS) entry which is preliminary data.</text>
</comment>
<feature type="compositionally biased region" description="Basic and acidic residues" evidence="4">
    <location>
        <begin position="702"/>
        <end position="723"/>
    </location>
</feature>
<keyword evidence="3" id="KW-0175">Coiled coil</keyword>
<feature type="compositionally biased region" description="Polar residues" evidence="4">
    <location>
        <begin position="1139"/>
        <end position="1148"/>
    </location>
</feature>